<dbReference type="PROSITE" id="PS50921">
    <property type="entry name" value="ANTAR"/>
    <property type="match status" value="1"/>
</dbReference>
<dbReference type="Proteomes" id="UP001143463">
    <property type="component" value="Unassembled WGS sequence"/>
</dbReference>
<name>A0A9W6P0U8_9PSEU</name>
<dbReference type="InterPro" id="IPR005561">
    <property type="entry name" value="ANTAR"/>
</dbReference>
<accession>A0A9W6P0U8</accession>
<sequence length="375" mass="38228">MPDGGTADAPVLWAELAQAFDLVERTLGVLDEELRSVGAPACAEARDDANGDGAADGSGPDPVSIPGSVTGSRRSPVRGTGPEAQENRAVRLAAARLTRARAAELRRRHAELSERFGDLHRRVAQVRQDSHALLRYTAEPAPGTHDRPAPDLTDVLEETAGALLAARGTDGVCTAAVEAVRRAVPAAPHGGLLLANGAAGPSVRAVTDPPAELACALQARLGEGPGPDALRDAAPVVADDLDAAGPLARWPGFAGPASRLGFRSAAAFPLVAGPGRPAAALVLLAPAPGVFGADEMVRGRLCAAQAAVALAGALQTDNLARALGSRDVIGQAKGVLMHAYGVDEGAAFEMLRDISRNTNTKLVELARRVVAGGPG</sequence>
<dbReference type="Gene3D" id="1.10.10.10">
    <property type="entry name" value="Winged helix-like DNA-binding domain superfamily/Winged helix DNA-binding domain"/>
    <property type="match status" value="1"/>
</dbReference>
<feature type="coiled-coil region" evidence="5">
    <location>
        <begin position="95"/>
        <end position="122"/>
    </location>
</feature>
<keyword evidence="4" id="KW-0804">Transcription</keyword>
<dbReference type="GO" id="GO:0003723">
    <property type="term" value="F:RNA binding"/>
    <property type="evidence" value="ECO:0007669"/>
    <property type="project" value="InterPro"/>
</dbReference>
<evidence type="ECO:0000259" key="7">
    <source>
        <dbReference type="PROSITE" id="PS50921"/>
    </source>
</evidence>
<proteinExistence type="predicted"/>
<dbReference type="Pfam" id="PF03861">
    <property type="entry name" value="ANTAR"/>
    <property type="match status" value="1"/>
</dbReference>
<keyword evidence="9" id="KW-1185">Reference proteome</keyword>
<feature type="compositionally biased region" description="Low complexity" evidence="6">
    <location>
        <begin position="51"/>
        <end position="61"/>
    </location>
</feature>
<protein>
    <recommendedName>
        <fullName evidence="7">ANTAR domain-containing protein</fullName>
    </recommendedName>
</protein>
<evidence type="ECO:0000256" key="1">
    <source>
        <dbReference type="ARBA" id="ARBA00022679"/>
    </source>
</evidence>
<gene>
    <name evidence="8" type="ORF">GCM10017577_68740</name>
</gene>
<keyword evidence="1" id="KW-0808">Transferase</keyword>
<dbReference type="InterPro" id="IPR029016">
    <property type="entry name" value="GAF-like_dom_sf"/>
</dbReference>
<dbReference type="SMART" id="SM01012">
    <property type="entry name" value="ANTAR"/>
    <property type="match status" value="1"/>
</dbReference>
<dbReference type="InterPro" id="IPR036388">
    <property type="entry name" value="WH-like_DNA-bd_sf"/>
</dbReference>
<dbReference type="InterPro" id="IPR011006">
    <property type="entry name" value="CheY-like_superfamily"/>
</dbReference>
<organism evidence="8 9">
    <name type="scientific">Pseudonocardia halophobica</name>
    <dbReference type="NCBI Taxonomy" id="29401"/>
    <lineage>
        <taxon>Bacteria</taxon>
        <taxon>Bacillati</taxon>
        <taxon>Actinomycetota</taxon>
        <taxon>Actinomycetes</taxon>
        <taxon>Pseudonocardiales</taxon>
        <taxon>Pseudonocardiaceae</taxon>
        <taxon>Pseudonocardia</taxon>
    </lineage>
</organism>
<evidence type="ECO:0000256" key="4">
    <source>
        <dbReference type="ARBA" id="ARBA00023163"/>
    </source>
</evidence>
<feature type="region of interest" description="Disordered" evidence="6">
    <location>
        <begin position="45"/>
        <end position="87"/>
    </location>
</feature>
<evidence type="ECO:0000256" key="5">
    <source>
        <dbReference type="SAM" id="Coils"/>
    </source>
</evidence>
<keyword evidence="2" id="KW-0418">Kinase</keyword>
<dbReference type="RefSeq" id="WP_051738279.1">
    <property type="nucleotide sequence ID" value="NZ_BAAAUZ010000031.1"/>
</dbReference>
<dbReference type="InterPro" id="IPR003018">
    <property type="entry name" value="GAF"/>
</dbReference>
<evidence type="ECO:0000256" key="3">
    <source>
        <dbReference type="ARBA" id="ARBA00023015"/>
    </source>
</evidence>
<comment type="caution">
    <text evidence="8">The sequence shown here is derived from an EMBL/GenBank/DDBJ whole genome shotgun (WGS) entry which is preliminary data.</text>
</comment>
<dbReference type="GO" id="GO:0016301">
    <property type="term" value="F:kinase activity"/>
    <property type="evidence" value="ECO:0007669"/>
    <property type="project" value="UniProtKB-KW"/>
</dbReference>
<evidence type="ECO:0000313" key="9">
    <source>
        <dbReference type="Proteomes" id="UP001143463"/>
    </source>
</evidence>
<keyword evidence="3" id="KW-0805">Transcription regulation</keyword>
<dbReference type="SUPFAM" id="SSF52172">
    <property type="entry name" value="CheY-like"/>
    <property type="match status" value="1"/>
</dbReference>
<dbReference type="Pfam" id="PF13185">
    <property type="entry name" value="GAF_2"/>
    <property type="match status" value="1"/>
</dbReference>
<evidence type="ECO:0000313" key="8">
    <source>
        <dbReference type="EMBL" id="GLL15721.1"/>
    </source>
</evidence>
<reference evidence="8" key="2">
    <citation type="submission" date="2023-01" db="EMBL/GenBank/DDBJ databases">
        <authorList>
            <person name="Sun Q."/>
            <person name="Evtushenko L."/>
        </authorList>
    </citation>
    <scope>NUCLEOTIDE SEQUENCE</scope>
    <source>
        <strain evidence="8">VKM Ac-1069</strain>
    </source>
</reference>
<reference evidence="8" key="1">
    <citation type="journal article" date="2014" name="Int. J. Syst. Evol. Microbiol.">
        <title>Complete genome sequence of Corynebacterium casei LMG S-19264T (=DSM 44701T), isolated from a smear-ripened cheese.</title>
        <authorList>
            <consortium name="US DOE Joint Genome Institute (JGI-PGF)"/>
            <person name="Walter F."/>
            <person name="Albersmeier A."/>
            <person name="Kalinowski J."/>
            <person name="Ruckert C."/>
        </authorList>
    </citation>
    <scope>NUCLEOTIDE SEQUENCE</scope>
    <source>
        <strain evidence="8">VKM Ac-1069</strain>
    </source>
</reference>
<dbReference type="Gene3D" id="3.30.450.40">
    <property type="match status" value="1"/>
</dbReference>
<dbReference type="SUPFAM" id="SSF55781">
    <property type="entry name" value="GAF domain-like"/>
    <property type="match status" value="1"/>
</dbReference>
<dbReference type="EMBL" id="BSFQ01000053">
    <property type="protein sequence ID" value="GLL15721.1"/>
    <property type="molecule type" value="Genomic_DNA"/>
</dbReference>
<feature type="domain" description="ANTAR" evidence="7">
    <location>
        <begin position="309"/>
        <end position="370"/>
    </location>
</feature>
<evidence type="ECO:0000256" key="2">
    <source>
        <dbReference type="ARBA" id="ARBA00022777"/>
    </source>
</evidence>
<evidence type="ECO:0000256" key="6">
    <source>
        <dbReference type="SAM" id="MobiDB-lite"/>
    </source>
</evidence>
<dbReference type="AlphaFoldDB" id="A0A9W6P0U8"/>
<keyword evidence="5" id="KW-0175">Coiled coil</keyword>